<evidence type="ECO:0000259" key="2">
    <source>
        <dbReference type="Pfam" id="PF02591"/>
    </source>
</evidence>
<dbReference type="PANTHER" id="PTHR39082:SF1">
    <property type="entry name" value="SCAVENGER RECEPTOR CLASS A MEMBER 3"/>
    <property type="match status" value="1"/>
</dbReference>
<name>A0A5K7YKW4_9BACT</name>
<evidence type="ECO:0000313" key="4">
    <source>
        <dbReference type="Proteomes" id="UP000427906"/>
    </source>
</evidence>
<protein>
    <recommendedName>
        <fullName evidence="2">C4-type zinc ribbon domain-containing protein</fullName>
    </recommendedName>
</protein>
<dbReference type="AlphaFoldDB" id="A0A5K7YKW4"/>
<evidence type="ECO:0000313" key="3">
    <source>
        <dbReference type="EMBL" id="BBO67461.1"/>
    </source>
</evidence>
<dbReference type="Gene3D" id="1.10.287.1490">
    <property type="match status" value="1"/>
</dbReference>
<reference evidence="3 4" key="1">
    <citation type="submission" date="2019-11" db="EMBL/GenBank/DDBJ databases">
        <title>Comparative genomics of hydrocarbon-degrading Desulfosarcina strains.</title>
        <authorList>
            <person name="Watanabe M."/>
            <person name="Kojima H."/>
            <person name="Fukui M."/>
        </authorList>
    </citation>
    <scope>NUCLEOTIDE SEQUENCE [LARGE SCALE GENOMIC DNA]</scope>
    <source>
        <strain evidence="3 4">PL12</strain>
    </source>
</reference>
<dbReference type="EMBL" id="AP021874">
    <property type="protein sequence ID" value="BBO67461.1"/>
    <property type="molecule type" value="Genomic_DNA"/>
</dbReference>
<organism evidence="3 4">
    <name type="scientific">Desulfosarcina alkanivorans</name>
    <dbReference type="NCBI Taxonomy" id="571177"/>
    <lineage>
        <taxon>Bacteria</taxon>
        <taxon>Pseudomonadati</taxon>
        <taxon>Thermodesulfobacteriota</taxon>
        <taxon>Desulfobacteria</taxon>
        <taxon>Desulfobacterales</taxon>
        <taxon>Desulfosarcinaceae</taxon>
        <taxon>Desulfosarcina</taxon>
    </lineage>
</organism>
<dbReference type="OrthoDB" id="9795058at2"/>
<dbReference type="RefSeq" id="WP_155315718.1">
    <property type="nucleotide sequence ID" value="NZ_AP021874.1"/>
</dbReference>
<gene>
    <name evidence="3" type="ORF">DSCA_13910</name>
</gene>
<keyword evidence="1" id="KW-0175">Coiled coil</keyword>
<accession>A0A5K7YKW4</accession>
<dbReference type="Proteomes" id="UP000427906">
    <property type="component" value="Chromosome"/>
</dbReference>
<proteinExistence type="predicted"/>
<dbReference type="InterPro" id="IPR003743">
    <property type="entry name" value="Zf-RING_7"/>
</dbReference>
<dbReference type="InterPro" id="IPR052376">
    <property type="entry name" value="Oxidative_Scav/Glycosyltrans"/>
</dbReference>
<sequence length="241" mass="27870">MSNIAEQINILVEVQGVEREILLARRQLDALSGQVTSLDQEASERETLIADEKKLLDDLRKSYREMESESKANREMIVKSNEKLRAVKTNKEYQSILKEIEDLRKMNSGVEDRMLEQLEKIESTEQAVNEKEAQLDGFIQSCREKKESLTAREQDERQAVDTLNDKKMEISAKADPKMISILDDVKKKVRGMAVVPVQGAICMGCHMNIPAQLFNELQRFDQLRFCPHCHRIIYWKDRDGE</sequence>
<evidence type="ECO:0000256" key="1">
    <source>
        <dbReference type="SAM" id="Coils"/>
    </source>
</evidence>
<dbReference type="PANTHER" id="PTHR39082">
    <property type="entry name" value="PHOSPHOLIPASE C-BETA-2-RELATED"/>
    <property type="match status" value="1"/>
</dbReference>
<keyword evidence="4" id="KW-1185">Reference proteome</keyword>
<dbReference type="KEGG" id="dalk:DSCA_13910"/>
<dbReference type="Pfam" id="PF02591">
    <property type="entry name" value="Zn_ribbon_9"/>
    <property type="match status" value="1"/>
</dbReference>
<feature type="domain" description="C4-type zinc ribbon" evidence="2">
    <location>
        <begin position="202"/>
        <end position="233"/>
    </location>
</feature>
<feature type="coiled-coil region" evidence="1">
    <location>
        <begin position="14"/>
        <end position="166"/>
    </location>
</feature>